<dbReference type="InterPro" id="IPR003660">
    <property type="entry name" value="HAMP_dom"/>
</dbReference>
<evidence type="ECO:0000256" key="5">
    <source>
        <dbReference type="PROSITE-ProRule" id="PRU00284"/>
    </source>
</evidence>
<name>A0ABM7M9N3_9ACTN</name>
<evidence type="ECO:0000313" key="9">
    <source>
        <dbReference type="EMBL" id="BCJ48335.1"/>
    </source>
</evidence>
<evidence type="ECO:0000256" key="6">
    <source>
        <dbReference type="SAM" id="Phobius"/>
    </source>
</evidence>
<feature type="domain" description="HAMP" evidence="8">
    <location>
        <begin position="233"/>
        <end position="285"/>
    </location>
</feature>
<feature type="domain" description="Methyl-accepting transducer" evidence="7">
    <location>
        <begin position="290"/>
        <end position="533"/>
    </location>
</feature>
<evidence type="ECO:0000256" key="4">
    <source>
        <dbReference type="ARBA" id="ARBA00029447"/>
    </source>
</evidence>
<feature type="transmembrane region" description="Helical" evidence="6">
    <location>
        <begin position="214"/>
        <end position="235"/>
    </location>
</feature>
<keyword evidence="2 6" id="KW-1133">Transmembrane helix</keyword>
<dbReference type="Proteomes" id="UP000676967">
    <property type="component" value="Chromosome"/>
</dbReference>
<dbReference type="InterPro" id="IPR004089">
    <property type="entry name" value="MCPsignal_dom"/>
</dbReference>
<dbReference type="Pfam" id="PF00015">
    <property type="entry name" value="MCPsignal"/>
    <property type="match status" value="1"/>
</dbReference>
<keyword evidence="10" id="KW-1185">Reference proteome</keyword>
<dbReference type="SMART" id="SM00283">
    <property type="entry name" value="MA"/>
    <property type="match status" value="1"/>
</dbReference>
<evidence type="ECO:0000259" key="7">
    <source>
        <dbReference type="PROSITE" id="PS50111"/>
    </source>
</evidence>
<comment type="similarity">
    <text evidence="4">Belongs to the methyl-accepting chemotaxis (MCP) protein family.</text>
</comment>
<organism evidence="9 10">
    <name type="scientific">Actinoplanes ianthinogenes</name>
    <dbReference type="NCBI Taxonomy" id="122358"/>
    <lineage>
        <taxon>Bacteria</taxon>
        <taxon>Bacillati</taxon>
        <taxon>Actinomycetota</taxon>
        <taxon>Actinomycetes</taxon>
        <taxon>Micromonosporales</taxon>
        <taxon>Micromonosporaceae</taxon>
        <taxon>Actinoplanes</taxon>
    </lineage>
</organism>
<keyword evidence="1 6" id="KW-0812">Transmembrane</keyword>
<evidence type="ECO:0000259" key="8">
    <source>
        <dbReference type="PROSITE" id="PS50885"/>
    </source>
</evidence>
<reference evidence="9 10" key="1">
    <citation type="submission" date="2020-08" db="EMBL/GenBank/DDBJ databases">
        <title>Whole genome shotgun sequence of Actinoplanes ianthinogenes NBRC 13996.</title>
        <authorList>
            <person name="Komaki H."/>
            <person name="Tamura T."/>
        </authorList>
    </citation>
    <scope>NUCLEOTIDE SEQUENCE [LARGE SCALE GENOMIC DNA]</scope>
    <source>
        <strain evidence="9 10">NBRC 13996</strain>
    </source>
</reference>
<evidence type="ECO:0000256" key="2">
    <source>
        <dbReference type="ARBA" id="ARBA00022989"/>
    </source>
</evidence>
<dbReference type="PROSITE" id="PS50111">
    <property type="entry name" value="CHEMOTAXIS_TRANSDUC_2"/>
    <property type="match status" value="1"/>
</dbReference>
<evidence type="ECO:0008006" key="11">
    <source>
        <dbReference type="Google" id="ProtNLM"/>
    </source>
</evidence>
<accession>A0ABM7M9N3</accession>
<keyword evidence="3 5" id="KW-0807">Transducer</keyword>
<dbReference type="Gene3D" id="1.10.287.950">
    <property type="entry name" value="Methyl-accepting chemotaxis protein"/>
    <property type="match status" value="1"/>
</dbReference>
<sequence length="548" mass="55785">MVSGSGPDVVVTSRRNGLVGGLADRRVGTKIYAAALCGAVVAAGIGWVGLGRLSTLNGDLQAMKAQHVDSSLQLSTLRGALGDGSAAMFGWAVLPAAQKAAQRSAVAAADEATVTAIKNYQELAKGSATRAAAAKDVAHTFAYFQQLRDYALFREAPPAGVSMPAGDRLSAEWTQTQQRLTASVVHLQETEDRESTAMAAEDEDAYHDARNQMLIYLAAGLALALALATVVTRLITRQLGSVSSALAAVASGDLTVPAEVHARDELGAMAAAVNTARDGLRGMIVRVTASSQTLGASTDRLGRAADRIAQSAREAAAQAEVVATAAGGVSTNVQSVAAGSEEMGASIREIASNATEAARVAGEAVGVAQNTNTTVSKLGESSAEIGNVIKTITAIAEQTNLLALNATIEAARAGEMGKGFAVVANEVKDLAQETARATEDIARRVEAIQDDTANAVAAIGEISTIIARINDYQTTIASAVEEQTATTGEMSRSVGDAAQGTAAIAGNIGGVATAAQNTTVALAEATDTATELAGIAGELQTVVAQFRV</sequence>
<evidence type="ECO:0000313" key="10">
    <source>
        <dbReference type="Proteomes" id="UP000676967"/>
    </source>
</evidence>
<dbReference type="Pfam" id="PF00672">
    <property type="entry name" value="HAMP"/>
    <property type="match status" value="1"/>
</dbReference>
<proteinExistence type="inferred from homology"/>
<dbReference type="PANTHER" id="PTHR32089">
    <property type="entry name" value="METHYL-ACCEPTING CHEMOTAXIS PROTEIN MCPB"/>
    <property type="match status" value="1"/>
</dbReference>
<dbReference type="SUPFAM" id="SSF58104">
    <property type="entry name" value="Methyl-accepting chemotaxis protein (MCP) signaling domain"/>
    <property type="match status" value="1"/>
</dbReference>
<dbReference type="EMBL" id="AP023356">
    <property type="protein sequence ID" value="BCJ48335.1"/>
    <property type="molecule type" value="Genomic_DNA"/>
</dbReference>
<keyword evidence="6" id="KW-0472">Membrane</keyword>
<protein>
    <recommendedName>
        <fullName evidence="11">Methyl-accepting chemotaxis protein</fullName>
    </recommendedName>
</protein>
<gene>
    <name evidence="9" type="ORF">Aiant_89920</name>
</gene>
<evidence type="ECO:0000256" key="1">
    <source>
        <dbReference type="ARBA" id="ARBA00022692"/>
    </source>
</evidence>
<dbReference type="PRINTS" id="PR00260">
    <property type="entry name" value="CHEMTRNSDUCR"/>
</dbReference>
<dbReference type="InterPro" id="IPR004090">
    <property type="entry name" value="Chemotax_Me-accpt_rcpt"/>
</dbReference>
<evidence type="ECO:0000256" key="3">
    <source>
        <dbReference type="ARBA" id="ARBA00023224"/>
    </source>
</evidence>
<dbReference type="SMART" id="SM00304">
    <property type="entry name" value="HAMP"/>
    <property type="match status" value="1"/>
</dbReference>
<dbReference type="CDD" id="cd06225">
    <property type="entry name" value="HAMP"/>
    <property type="match status" value="1"/>
</dbReference>
<feature type="transmembrane region" description="Helical" evidence="6">
    <location>
        <begin position="31"/>
        <end position="50"/>
    </location>
</feature>
<dbReference type="PROSITE" id="PS50885">
    <property type="entry name" value="HAMP"/>
    <property type="match status" value="1"/>
</dbReference>
<dbReference type="PANTHER" id="PTHR32089:SF112">
    <property type="entry name" value="LYSOZYME-LIKE PROTEIN-RELATED"/>
    <property type="match status" value="1"/>
</dbReference>